<dbReference type="InterPro" id="IPR019821">
    <property type="entry name" value="Kinesin_motor_CS"/>
</dbReference>
<evidence type="ECO:0000256" key="14">
    <source>
        <dbReference type="ARBA" id="ARBA00023329"/>
    </source>
</evidence>
<feature type="compositionally biased region" description="Low complexity" evidence="20">
    <location>
        <begin position="1541"/>
        <end position="1559"/>
    </location>
</feature>
<dbReference type="FunFam" id="3.40.850.10:FF:000004">
    <property type="entry name" value="Kinesin-like protein isoform 2"/>
    <property type="match status" value="1"/>
</dbReference>
<evidence type="ECO:0000256" key="6">
    <source>
        <dbReference type="ARBA" id="ARBA00022741"/>
    </source>
</evidence>
<feature type="non-terminal residue" evidence="24">
    <location>
        <position position="1832"/>
    </location>
</feature>
<keyword evidence="10" id="KW-0472">Membrane</keyword>
<dbReference type="Pfam" id="PF16183">
    <property type="entry name" value="Kinesin_assoc"/>
    <property type="match status" value="1"/>
</dbReference>
<evidence type="ECO:0000313" key="24">
    <source>
        <dbReference type="EMBL" id="NXT92893.1"/>
    </source>
</evidence>
<comment type="caution">
    <text evidence="24">The sequence shown here is derived from an EMBL/GenBank/DDBJ whole genome shotgun (WGS) entry which is preliminary data.</text>
</comment>
<accession>A0A7L3GIH4</accession>
<comment type="similarity">
    <text evidence="18">Belongs to the TRAFAC class myosin-kinesin ATPase superfamily. Kinesin family.</text>
</comment>
<dbReference type="GO" id="GO:0008017">
    <property type="term" value="F:microtubule binding"/>
    <property type="evidence" value="ECO:0007669"/>
    <property type="project" value="InterPro"/>
</dbReference>
<evidence type="ECO:0000256" key="8">
    <source>
        <dbReference type="ARBA" id="ARBA00023018"/>
    </source>
</evidence>
<comment type="subcellular location">
    <subcellularLocation>
        <location evidence="1">Cytoplasm</location>
        <location evidence="1">Cytoskeleton</location>
    </subcellularLocation>
    <subcellularLocation>
        <location evidence="2">Cytoplasmic vesicle</location>
        <location evidence="2">Secretory vesicle membrane</location>
    </subcellularLocation>
    <subcellularLocation>
        <location evidence="15">Synapse</location>
    </subcellularLocation>
</comment>
<evidence type="ECO:0000256" key="1">
    <source>
        <dbReference type="ARBA" id="ARBA00004245"/>
    </source>
</evidence>
<dbReference type="Gene3D" id="3.40.850.10">
    <property type="entry name" value="Kinesin motor domain"/>
    <property type="match status" value="1"/>
</dbReference>
<dbReference type="InterPro" id="IPR022164">
    <property type="entry name" value="Kinesin-like"/>
</dbReference>
<dbReference type="PANTHER" id="PTHR47117:SF2">
    <property type="entry name" value="KINESIN-LIKE PROTEIN KIF1A ISOFORM X1"/>
    <property type="match status" value="1"/>
</dbReference>
<dbReference type="InterPro" id="IPR036961">
    <property type="entry name" value="Kinesin_motor_dom_sf"/>
</dbReference>
<dbReference type="InterPro" id="IPR049780">
    <property type="entry name" value="PH_KIFIA_KIFIB"/>
</dbReference>
<dbReference type="CDD" id="cd22726">
    <property type="entry name" value="FHA_KIF1A"/>
    <property type="match status" value="1"/>
</dbReference>
<feature type="binding site" evidence="18">
    <location>
        <begin position="97"/>
        <end position="104"/>
    </location>
    <ligand>
        <name>ATP</name>
        <dbReference type="ChEBI" id="CHEBI:30616"/>
    </ligand>
</feature>
<dbReference type="InterPro" id="IPR000253">
    <property type="entry name" value="FHA_dom"/>
</dbReference>
<dbReference type="FunFam" id="2.30.29.30:FF:000023">
    <property type="entry name" value="Kinesin family member 1B"/>
    <property type="match status" value="1"/>
</dbReference>
<keyword evidence="6 18" id="KW-0547">Nucleotide-binding</keyword>
<dbReference type="PROSITE" id="PS00411">
    <property type="entry name" value="KINESIN_MOTOR_1"/>
    <property type="match status" value="1"/>
</dbReference>
<evidence type="ECO:0000256" key="13">
    <source>
        <dbReference type="ARBA" id="ARBA00023235"/>
    </source>
</evidence>
<feature type="region of interest" description="Disordered" evidence="20">
    <location>
        <begin position="1651"/>
        <end position="1692"/>
    </location>
</feature>
<evidence type="ECO:0000256" key="12">
    <source>
        <dbReference type="ARBA" id="ARBA00023212"/>
    </source>
</evidence>
<evidence type="ECO:0000256" key="9">
    <source>
        <dbReference type="ARBA" id="ARBA00023054"/>
    </source>
</evidence>
<evidence type="ECO:0000256" key="19">
    <source>
        <dbReference type="SAM" id="Coils"/>
    </source>
</evidence>
<dbReference type="InterPro" id="IPR001849">
    <property type="entry name" value="PH_domain"/>
</dbReference>
<dbReference type="GO" id="GO:0005874">
    <property type="term" value="C:microtubule"/>
    <property type="evidence" value="ECO:0007669"/>
    <property type="project" value="UniProtKB-KW"/>
</dbReference>
<dbReference type="Proteomes" id="UP000528690">
    <property type="component" value="Unassembled WGS sequence"/>
</dbReference>
<dbReference type="PROSITE" id="PS50003">
    <property type="entry name" value="PH_DOMAIN"/>
    <property type="match status" value="1"/>
</dbReference>
<dbReference type="Pfam" id="PF00498">
    <property type="entry name" value="FHA"/>
    <property type="match status" value="1"/>
</dbReference>
<dbReference type="PANTHER" id="PTHR47117">
    <property type="entry name" value="STAR-RELATED LIPID TRANSFER PROTEIN 9"/>
    <property type="match status" value="1"/>
</dbReference>
<feature type="compositionally biased region" description="Polar residues" evidence="20">
    <location>
        <begin position="914"/>
        <end position="923"/>
    </location>
</feature>
<dbReference type="InterPro" id="IPR049779">
    <property type="entry name" value="FHA_KIF1A"/>
</dbReference>
<evidence type="ECO:0000256" key="10">
    <source>
        <dbReference type="ARBA" id="ARBA00023136"/>
    </source>
</evidence>
<dbReference type="CDD" id="cd01233">
    <property type="entry name" value="PH_KIFIA_KIFIB"/>
    <property type="match status" value="1"/>
</dbReference>
<dbReference type="Pfam" id="PF12473">
    <property type="entry name" value="DUF3694"/>
    <property type="match status" value="1"/>
</dbReference>
<keyword evidence="4" id="KW-0597">Phosphoprotein</keyword>
<feature type="domain" description="PH" evidence="21">
    <location>
        <begin position="1705"/>
        <end position="1828"/>
    </location>
</feature>
<feature type="region of interest" description="Disordered" evidence="20">
    <location>
        <begin position="911"/>
        <end position="951"/>
    </location>
</feature>
<dbReference type="InterPro" id="IPR011993">
    <property type="entry name" value="PH-like_dom_sf"/>
</dbReference>
<keyword evidence="9 19" id="KW-0175">Coiled coil</keyword>
<comment type="catalytic activity">
    <reaction evidence="16">
        <text>ATP + H2O + a kinesin associated with a microtubule at position (n) = ADP + phosphate a kinesin associated with a microtubule at position (n+1, toward the plus end).</text>
        <dbReference type="EC" id="5.6.1.3"/>
    </reaction>
</comment>
<sequence>MAGASVKVAVRVRPFNSREMSRESKCIIQMSGSTTTILNPKQPKETPKSFSFDYSYWSHTTPADINYASQKQVYRDIGEEMLQHAFEGYNVCIFAYGQTGAGKSYTMMGKQEKDQQGIIPQLCEDLFSRINDTTNDNMSYSVEVSYMEIYCERVRDLLNPKNKGNLRVREHPLMGPYVEDLSKLAVTSYNDIQDLMDSGNKARTVAATNMNETSSRSHAVFNIIFTQKRHDAETDITTEKVSKISLVDLAGSERADSTGAKGTRLKEGANINKSLTTLGKVISALAEMPFLALSIPQNKKKKKTDFIPYRDSVLTWLLRENLGGNSRTAMVAALSPADINYDETLSTLRYADRAKQIRCNAVINEDPNNKLIRELKDEVARLRDLLYAQGLGDIIDSRYHPVLSGNVSDFENNNDARGAELSHRHDNLSTVTNAIAGISPSSSLSALSSRAASVASLHERIMFAPGSEEAIERLKETEKIIAELNETWEEKLRRTEAIRMEREALLAEMGVAMREDGGTLGVFSPKKTPHLVNLNEDPLMSECLLYYIKDGITRVGREDAEKRQDIVLSGHFIKEEHCLFRSDTKTGGEVIVTLEPCEGADTYVNGKKVTEPSILRSGNRIIMGKSHVFRFNHPEQARQERERTPCAETPAEPVDWAFAQRELLEKQGIDMKQEMEQRLQELEDQYRKEREEANYLLEQQRLDYESKLEALQKQMDSRYYPEANEEEEEPEDEVQWTEREFELALWAFRKWKWYQFTSLRDLLWGNAIFLKEANAISVELKKKVQFQFVLLTDTLYSPLPPDLLPPDAAKDREKRPFPRTIVAVEVQDQKNGATHYWTLEKLRQRLDLMREMYDRAAEVPSSVIEDCDNVVTGGDPFYDRFPWFRLVGSSDISGCNSSPLFNTCMSERMADLTPSPTFSNPDSDITEPADEQHQGQEEEEEEEEEEAEDLEEDIFPECPLCDGRDPFYDRSPLFSLVGRAFVYLSNLLYPVPLVHRVAIVSEKGEVKGFLRVAVQAISADEEAPDYGSGVRQSGTAKISFDDQHFEKSESCPAVGMSRSGTSQEELRIVEGQGQVSDLGPSADEVNNNTCAVTPEDLLLDSPEKPAPDGPLETALDHLKLGSIFTFRVTVLQASSISAEYADIFCQFNFIHRHDEAFSTEPLKNTGRGPPLGFYHVQNIAVEVTKSFIEYIKSQPIVFEVFGHYQQHPFPPLCKDVLSPLRPSRRHFPRVMPLSKPVPATKLSTMTRPSAGPCQCKYDLMVFFEICELEANGDYIPAVVDHRGGMPCHGTFLLHQGIQRRITVTLVHETGSVIRWKEVRELVVGRIRNTPEADESLIDPNILSLNILSSGYINPSQDDRTFYQFETAWDSSMHNSLLLNRVTPYREKIYITLSAYIEARTLMENCTQPAVITKDFCMVFYSRDAKLPASRSIRNLFGSSSLRASESNRVTGVYELSLCRMADAGSPGMQRRRRRVLDTSVAYVRGEENLAGWRPRSDSLILDHQWELEKLSLLQEVEKTRHYLLLREKLEMTQRLGLETLSPCSSEDSESRSTSCVSSPLSVDGAPEGRISPPETPSERQKELAVKCLRLLTHTFNREYSHSHVCISASESKLSEMSMTLMRDPSMPALGVTTLTPSSTCPSLVEGRYNTVEVRPPQVSSRAESPDLEPVVEGEQKKSPSRRPEEEKEPQRLLVPDIQEIRVSPIVSKKGYLQFMEPHTNGWVKRFVVVRRPYVYIYNSDKDAVERAILNLSKAQVEYSEDQQAMLKVGHQELAQLHTPPRARDSTLALPWQTPNTFAVCTEHRGILLQASSDKDMHDWLYAFNPLLAGSIR</sequence>
<keyword evidence="7 18" id="KW-0067">ATP-binding</keyword>
<dbReference type="GO" id="GO:0045202">
    <property type="term" value="C:synapse"/>
    <property type="evidence" value="ECO:0007669"/>
    <property type="project" value="UniProtKB-SubCell"/>
</dbReference>
<keyword evidence="3" id="KW-0963">Cytoplasm</keyword>
<feature type="coiled-coil region" evidence="19">
    <location>
        <begin position="665"/>
        <end position="714"/>
    </location>
</feature>
<dbReference type="Gene3D" id="2.60.200.20">
    <property type="match status" value="1"/>
</dbReference>
<keyword evidence="25" id="KW-1185">Reference proteome</keyword>
<feature type="domain" description="FHA" evidence="22">
    <location>
        <begin position="553"/>
        <end position="609"/>
    </location>
</feature>
<dbReference type="SUPFAM" id="SSF52540">
    <property type="entry name" value="P-loop containing nucleoside triphosphate hydrolases"/>
    <property type="match status" value="1"/>
</dbReference>
<evidence type="ECO:0000259" key="23">
    <source>
        <dbReference type="PROSITE" id="PS50067"/>
    </source>
</evidence>
<evidence type="ECO:0000313" key="25">
    <source>
        <dbReference type="Proteomes" id="UP000528690"/>
    </source>
</evidence>
<dbReference type="Gene3D" id="2.30.29.30">
    <property type="entry name" value="Pleckstrin-homology domain (PH domain)/Phosphotyrosine-binding domain (PTB)"/>
    <property type="match status" value="1"/>
</dbReference>
<evidence type="ECO:0000259" key="22">
    <source>
        <dbReference type="PROSITE" id="PS50006"/>
    </source>
</evidence>
<evidence type="ECO:0000256" key="16">
    <source>
        <dbReference type="ARBA" id="ARBA00050273"/>
    </source>
</evidence>
<evidence type="ECO:0000256" key="3">
    <source>
        <dbReference type="ARBA" id="ARBA00022490"/>
    </source>
</evidence>
<keyword evidence="8" id="KW-0770">Synapse</keyword>
<dbReference type="InterPro" id="IPR008984">
    <property type="entry name" value="SMAD_FHA_dom_sf"/>
</dbReference>
<evidence type="ECO:0000256" key="7">
    <source>
        <dbReference type="ARBA" id="ARBA00022840"/>
    </source>
</evidence>
<dbReference type="EC" id="5.6.1.3" evidence="17"/>
<dbReference type="GO" id="GO:0008574">
    <property type="term" value="F:plus-end-directed microtubule motor activity"/>
    <property type="evidence" value="ECO:0007669"/>
    <property type="project" value="UniProtKB-EC"/>
</dbReference>
<dbReference type="InterPro" id="IPR032405">
    <property type="entry name" value="Kinesin_assoc"/>
</dbReference>
<dbReference type="PRINTS" id="PR00380">
    <property type="entry name" value="KINESINHEAVY"/>
</dbReference>
<dbReference type="SMART" id="SM00233">
    <property type="entry name" value="PH"/>
    <property type="match status" value="1"/>
</dbReference>
<keyword evidence="13" id="KW-0413">Isomerase</keyword>
<evidence type="ECO:0000259" key="21">
    <source>
        <dbReference type="PROSITE" id="PS50003"/>
    </source>
</evidence>
<name>A0A7L3GIH4_9AVES</name>
<dbReference type="Pfam" id="PF12423">
    <property type="entry name" value="KIF1B"/>
    <property type="match status" value="1"/>
</dbReference>
<dbReference type="CDD" id="cd01365">
    <property type="entry name" value="KISc_KIF1A_KIF1B"/>
    <property type="match status" value="1"/>
</dbReference>
<keyword evidence="11 18" id="KW-0505">Motor protein</keyword>
<feature type="non-terminal residue" evidence="24">
    <location>
        <position position="1"/>
    </location>
</feature>
<evidence type="ECO:0000256" key="2">
    <source>
        <dbReference type="ARBA" id="ARBA00004250"/>
    </source>
</evidence>
<feature type="compositionally biased region" description="Basic and acidic residues" evidence="20">
    <location>
        <begin position="1673"/>
        <end position="1690"/>
    </location>
</feature>
<protein>
    <recommendedName>
        <fullName evidence="17">plus-end-directed kinesin ATPase</fullName>
        <ecNumber evidence="17">5.6.1.3</ecNumber>
    </recommendedName>
</protein>
<feature type="coiled-coil region" evidence="19">
    <location>
        <begin position="467"/>
        <end position="494"/>
    </location>
</feature>
<evidence type="ECO:0000256" key="18">
    <source>
        <dbReference type="PROSITE-ProRule" id="PRU00283"/>
    </source>
</evidence>
<dbReference type="InterPro" id="IPR001752">
    <property type="entry name" value="Kinesin_motor_dom"/>
</dbReference>
<dbReference type="SMART" id="SM00240">
    <property type="entry name" value="FHA"/>
    <property type="match status" value="1"/>
</dbReference>
<dbReference type="Pfam" id="PF00225">
    <property type="entry name" value="Kinesin"/>
    <property type="match status" value="1"/>
</dbReference>
<keyword evidence="12" id="KW-0206">Cytoskeleton</keyword>
<evidence type="ECO:0000256" key="11">
    <source>
        <dbReference type="ARBA" id="ARBA00023175"/>
    </source>
</evidence>
<evidence type="ECO:0000256" key="5">
    <source>
        <dbReference type="ARBA" id="ARBA00022701"/>
    </source>
</evidence>
<dbReference type="InterPro" id="IPR022140">
    <property type="entry name" value="Kinesin-like_KIF1-typ"/>
</dbReference>
<dbReference type="PROSITE" id="PS50006">
    <property type="entry name" value="FHA_DOMAIN"/>
    <property type="match status" value="1"/>
</dbReference>
<gene>
    <name evidence="24" type="primary">Kif1b</name>
    <name evidence="24" type="ORF">ANHRUF_R04400</name>
</gene>
<dbReference type="SUPFAM" id="SSF50729">
    <property type="entry name" value="PH domain-like"/>
    <property type="match status" value="1"/>
</dbReference>
<dbReference type="Pfam" id="PF00169">
    <property type="entry name" value="PH"/>
    <property type="match status" value="1"/>
</dbReference>
<keyword evidence="5" id="KW-0493">Microtubule</keyword>
<evidence type="ECO:0000256" key="4">
    <source>
        <dbReference type="ARBA" id="ARBA00022553"/>
    </source>
</evidence>
<dbReference type="GO" id="GO:0030658">
    <property type="term" value="C:transport vesicle membrane"/>
    <property type="evidence" value="ECO:0007669"/>
    <property type="project" value="UniProtKB-SubCell"/>
</dbReference>
<dbReference type="FunFam" id="2.60.200.20:FF:000001">
    <property type="entry name" value="Kinesin family member 1B"/>
    <property type="match status" value="1"/>
</dbReference>
<dbReference type="SMART" id="SM00129">
    <property type="entry name" value="KISc"/>
    <property type="match status" value="1"/>
</dbReference>
<dbReference type="OrthoDB" id="3176171at2759"/>
<dbReference type="Gene3D" id="6.10.250.2520">
    <property type="match status" value="1"/>
</dbReference>
<evidence type="ECO:0000256" key="15">
    <source>
        <dbReference type="ARBA" id="ARBA00034103"/>
    </source>
</evidence>
<keyword evidence="14" id="KW-0968">Cytoplasmic vesicle</keyword>
<evidence type="ECO:0000256" key="20">
    <source>
        <dbReference type="SAM" id="MobiDB-lite"/>
    </source>
</evidence>
<proteinExistence type="inferred from homology"/>
<evidence type="ECO:0000256" key="17">
    <source>
        <dbReference type="ARBA" id="ARBA00066390"/>
    </source>
</evidence>
<feature type="domain" description="Kinesin motor" evidence="23">
    <location>
        <begin position="5"/>
        <end position="357"/>
    </location>
</feature>
<reference evidence="24 25" key="1">
    <citation type="submission" date="2019-09" db="EMBL/GenBank/DDBJ databases">
        <title>Bird 10,000 Genomes (B10K) Project - Family phase.</title>
        <authorList>
            <person name="Zhang G."/>
        </authorList>
    </citation>
    <scope>NUCLEOTIDE SEQUENCE [LARGE SCALE GENOMIC DNA]</scope>
    <source>
        <strain evidence="24">B10K-DU-029-28</strain>
    </source>
</reference>
<dbReference type="EMBL" id="VZTV01079540">
    <property type="protein sequence ID" value="NXT92893.1"/>
    <property type="molecule type" value="Genomic_DNA"/>
</dbReference>
<dbReference type="GO" id="GO:0010970">
    <property type="term" value="P:transport along microtubule"/>
    <property type="evidence" value="ECO:0007669"/>
    <property type="project" value="UniProtKB-ARBA"/>
</dbReference>
<dbReference type="PROSITE" id="PS50067">
    <property type="entry name" value="KINESIN_MOTOR_2"/>
    <property type="match status" value="1"/>
</dbReference>
<dbReference type="GO" id="GO:0005524">
    <property type="term" value="F:ATP binding"/>
    <property type="evidence" value="ECO:0007669"/>
    <property type="project" value="UniProtKB-UniRule"/>
</dbReference>
<organism evidence="24 25">
    <name type="scientific">Anhinga rufa</name>
    <name type="common">African darter</name>
    <dbReference type="NCBI Taxonomy" id="317792"/>
    <lineage>
        <taxon>Eukaryota</taxon>
        <taxon>Metazoa</taxon>
        <taxon>Chordata</taxon>
        <taxon>Craniata</taxon>
        <taxon>Vertebrata</taxon>
        <taxon>Euteleostomi</taxon>
        <taxon>Archelosauria</taxon>
        <taxon>Archosauria</taxon>
        <taxon>Dinosauria</taxon>
        <taxon>Saurischia</taxon>
        <taxon>Theropoda</taxon>
        <taxon>Coelurosauria</taxon>
        <taxon>Aves</taxon>
        <taxon>Neognathae</taxon>
        <taxon>Neoaves</taxon>
        <taxon>Aequornithes</taxon>
        <taxon>Suliformes</taxon>
        <taxon>Anhingidae</taxon>
        <taxon>Anhinga</taxon>
    </lineage>
</organism>
<feature type="compositionally biased region" description="Acidic residues" evidence="20">
    <location>
        <begin position="937"/>
        <end position="951"/>
    </location>
</feature>
<dbReference type="SUPFAM" id="SSF49879">
    <property type="entry name" value="SMAD/FHA domain"/>
    <property type="match status" value="1"/>
</dbReference>
<dbReference type="InterPro" id="IPR027417">
    <property type="entry name" value="P-loop_NTPase"/>
</dbReference>
<feature type="region of interest" description="Disordered" evidence="20">
    <location>
        <begin position="1540"/>
        <end position="1581"/>
    </location>
</feature>